<evidence type="ECO:0000313" key="4">
    <source>
        <dbReference type="EMBL" id="MEW9267594.1"/>
    </source>
</evidence>
<evidence type="ECO:0000256" key="1">
    <source>
        <dbReference type="SAM" id="MobiDB-lite"/>
    </source>
</evidence>
<organism evidence="4 5">
    <name type="scientific">Kineococcus endophyticus</name>
    <dbReference type="NCBI Taxonomy" id="1181883"/>
    <lineage>
        <taxon>Bacteria</taxon>
        <taxon>Bacillati</taxon>
        <taxon>Actinomycetota</taxon>
        <taxon>Actinomycetes</taxon>
        <taxon>Kineosporiales</taxon>
        <taxon>Kineosporiaceae</taxon>
        <taxon>Kineococcus</taxon>
    </lineage>
</organism>
<dbReference type="Gene3D" id="2.60.40.380">
    <property type="entry name" value="Purple acid phosphatase-like, N-terminal"/>
    <property type="match status" value="1"/>
</dbReference>
<protein>
    <submittedName>
        <fullName evidence="4">Alkaline phosphatase D family protein</fullName>
    </submittedName>
</protein>
<dbReference type="PANTHER" id="PTHR43606">
    <property type="entry name" value="PHOSPHATASE, PUTATIVE (AFU_ORTHOLOGUE AFUA_6G08710)-RELATED"/>
    <property type="match status" value="1"/>
</dbReference>
<evidence type="ECO:0000259" key="2">
    <source>
        <dbReference type="Pfam" id="PF09423"/>
    </source>
</evidence>
<dbReference type="SUPFAM" id="SSF56300">
    <property type="entry name" value="Metallo-dependent phosphatases"/>
    <property type="match status" value="1"/>
</dbReference>
<name>A0ABV3PD69_9ACTN</name>
<dbReference type="InterPro" id="IPR019546">
    <property type="entry name" value="TAT_signal_bac_arc"/>
</dbReference>
<dbReference type="Pfam" id="PF16655">
    <property type="entry name" value="PhoD_N"/>
    <property type="match status" value="1"/>
</dbReference>
<dbReference type="InterPro" id="IPR029052">
    <property type="entry name" value="Metallo-depent_PP-like"/>
</dbReference>
<dbReference type="RefSeq" id="WP_367641001.1">
    <property type="nucleotide sequence ID" value="NZ_JBFNQN010000020.1"/>
</dbReference>
<dbReference type="Pfam" id="PF09423">
    <property type="entry name" value="PhoD"/>
    <property type="match status" value="1"/>
</dbReference>
<feature type="domain" description="Phospholipase D N-terminal" evidence="3">
    <location>
        <begin position="46"/>
        <end position="142"/>
    </location>
</feature>
<dbReference type="PANTHER" id="PTHR43606:SF2">
    <property type="entry name" value="ALKALINE PHOSPHATASE FAMILY PROTEIN (AFU_ORTHOLOGUE AFUA_5G03860)"/>
    <property type="match status" value="1"/>
</dbReference>
<feature type="region of interest" description="Disordered" evidence="1">
    <location>
        <begin position="30"/>
        <end position="50"/>
    </location>
</feature>
<feature type="domain" description="PhoD-like phosphatase metallophosphatase" evidence="2">
    <location>
        <begin position="155"/>
        <end position="490"/>
    </location>
</feature>
<dbReference type="InterPro" id="IPR006311">
    <property type="entry name" value="TAT_signal"/>
</dbReference>
<dbReference type="InterPro" id="IPR032093">
    <property type="entry name" value="PhoD_N"/>
</dbReference>
<dbReference type="Proteomes" id="UP001555826">
    <property type="component" value="Unassembled WGS sequence"/>
</dbReference>
<comment type="caution">
    <text evidence="4">The sequence shown here is derived from an EMBL/GenBank/DDBJ whole genome shotgun (WGS) entry which is preliminary data.</text>
</comment>
<gene>
    <name evidence="4" type="ORF">AB1207_22875</name>
</gene>
<keyword evidence="5" id="KW-1185">Reference proteome</keyword>
<dbReference type="InterPro" id="IPR038607">
    <property type="entry name" value="PhoD-like_sf"/>
</dbReference>
<evidence type="ECO:0000313" key="5">
    <source>
        <dbReference type="Proteomes" id="UP001555826"/>
    </source>
</evidence>
<dbReference type="EMBL" id="JBFNQN010000020">
    <property type="protein sequence ID" value="MEW9267594.1"/>
    <property type="molecule type" value="Genomic_DNA"/>
</dbReference>
<sequence>MATPTDRRTFLAATGAVAGLAAATGVGVSPAEASSGRHRDDDPFTLGIASGDPTADGVVLWTRLAPEPFEADGGMGRHAVRVEWRVCTDEGMRCEVARGRALAAPELAHSVHVEVDGLEPDREYHYQFRYRRAVSAVGRTRTLPAARSCPAELRFAFVSCQDFASGYYPSYVDIAGQDLGFVLHLGDYVYEGDVDDRGGYRDAPVPEPARAAPRTLEQWRYRYSLYKSDPQLQAAHARHPFVVTWDDHEVANDYAGTAAEGRPDLAAVRAAAYQAYYEHQPLRRASIPRPDGGLRLYRGLEFGTLASLSVLDGRQYRTVPAGTWGEGPEVRDPAATMLGREQERWLDRRLHASRARWNVLGGNVMVSGLDHDGPTGDVVWHDSWDGYPVARERLFRSLESSRVSNPVFVTGDWHSTFVSDVHRQVERPGDSPVIATEFVGTSISSNGDREVYGPYYGPMIAYNPQVRFFDGDRRGYVRCTVTPGQWRTELRMTPTVSTPDAPTSTFREFVVEDGRPGAVEV</sequence>
<accession>A0ABV3PD69</accession>
<dbReference type="InterPro" id="IPR052900">
    <property type="entry name" value="Phospholipid_Metab_Enz"/>
</dbReference>
<evidence type="ECO:0000259" key="3">
    <source>
        <dbReference type="Pfam" id="PF16655"/>
    </source>
</evidence>
<reference evidence="4 5" key="1">
    <citation type="submission" date="2024-07" db="EMBL/GenBank/DDBJ databases">
        <authorList>
            <person name="Thanompreechachai J."/>
            <person name="Duangmal K."/>
        </authorList>
    </citation>
    <scope>NUCLEOTIDE SEQUENCE [LARGE SCALE GENOMIC DNA]</scope>
    <source>
        <strain evidence="4 5">KCTC 19886</strain>
    </source>
</reference>
<dbReference type="InterPro" id="IPR018946">
    <property type="entry name" value="PhoD-like_MPP"/>
</dbReference>
<dbReference type="Gene3D" id="3.60.21.70">
    <property type="entry name" value="PhoD-like phosphatase"/>
    <property type="match status" value="1"/>
</dbReference>
<dbReference type="NCBIfam" id="TIGR01409">
    <property type="entry name" value="TAT_signal_seq"/>
    <property type="match status" value="1"/>
</dbReference>
<dbReference type="PROSITE" id="PS51318">
    <property type="entry name" value="TAT"/>
    <property type="match status" value="1"/>
</dbReference>
<proteinExistence type="predicted"/>
<dbReference type="CDD" id="cd07389">
    <property type="entry name" value="MPP_PhoD"/>
    <property type="match status" value="1"/>
</dbReference>